<proteinExistence type="predicted"/>
<organism evidence="1 2">
    <name type="scientific">Leptothoe spongobia TAU-MAC 1115</name>
    <dbReference type="NCBI Taxonomy" id="1967444"/>
    <lineage>
        <taxon>Bacteria</taxon>
        <taxon>Bacillati</taxon>
        <taxon>Cyanobacteriota</taxon>
        <taxon>Cyanophyceae</taxon>
        <taxon>Nodosilineales</taxon>
        <taxon>Cymatolegaceae</taxon>
        <taxon>Leptothoe</taxon>
        <taxon>Leptothoe spongobia</taxon>
    </lineage>
</organism>
<name>A0A947GJN5_9CYAN</name>
<evidence type="ECO:0000313" key="1">
    <source>
        <dbReference type="EMBL" id="MBT9317110.1"/>
    </source>
</evidence>
<comment type="caution">
    <text evidence="1">The sequence shown here is derived from an EMBL/GenBank/DDBJ whole genome shotgun (WGS) entry which is preliminary data.</text>
</comment>
<sequence length="82" mass="8975">MVQRPPIKLASVDANALANVRNFSEFTLWGDWTDTSCDRCSQSSWFLANHFLAATRTIPKHSALANVAQQLVLTKAASSAIL</sequence>
<dbReference type="EMBL" id="JADOES010000038">
    <property type="protein sequence ID" value="MBT9317110.1"/>
    <property type="molecule type" value="Genomic_DNA"/>
</dbReference>
<evidence type="ECO:0000313" key="2">
    <source>
        <dbReference type="Proteomes" id="UP000717364"/>
    </source>
</evidence>
<dbReference type="RefSeq" id="WP_215610175.1">
    <property type="nucleotide sequence ID" value="NZ_JADOES010000038.1"/>
</dbReference>
<accession>A0A947GJN5</accession>
<dbReference type="Proteomes" id="UP000717364">
    <property type="component" value="Unassembled WGS sequence"/>
</dbReference>
<reference evidence="1" key="1">
    <citation type="submission" date="2020-11" db="EMBL/GenBank/DDBJ databases">
        <authorList>
            <person name="Konstantinou D."/>
            <person name="Gkelis S."/>
            <person name="Popin R."/>
            <person name="Fewer D."/>
            <person name="Sivonen K."/>
        </authorList>
    </citation>
    <scope>NUCLEOTIDE SEQUENCE</scope>
    <source>
        <strain evidence="1">TAU-MAC 1115</strain>
    </source>
</reference>
<keyword evidence="2" id="KW-1185">Reference proteome</keyword>
<reference evidence="1" key="2">
    <citation type="journal article" date="2021" name="Mar. Drugs">
        <title>Genome Reduction and Secondary Metabolism of the Marine Sponge-Associated Cyanobacterium Leptothoe.</title>
        <authorList>
            <person name="Konstantinou D."/>
            <person name="Popin R.V."/>
            <person name="Fewer D.P."/>
            <person name="Sivonen K."/>
            <person name="Gkelis S."/>
        </authorList>
    </citation>
    <scope>NUCLEOTIDE SEQUENCE</scope>
    <source>
        <strain evidence="1">TAU-MAC 1115</strain>
    </source>
</reference>
<protein>
    <submittedName>
        <fullName evidence="1">Uncharacterized protein</fullName>
    </submittedName>
</protein>
<dbReference type="AlphaFoldDB" id="A0A947GJN5"/>
<gene>
    <name evidence="1" type="ORF">IXB50_16930</name>
</gene>